<accession>A0ABN6TGF1</accession>
<feature type="chain" id="PRO_5047359356" evidence="1">
    <location>
        <begin position="22"/>
        <end position="231"/>
    </location>
</feature>
<evidence type="ECO:0000256" key="1">
    <source>
        <dbReference type="SAM" id="SignalP"/>
    </source>
</evidence>
<proteinExistence type="predicted"/>
<keyword evidence="1" id="KW-0732">Signal</keyword>
<name>A0ABN6TGF1_9BURK</name>
<sequence>MFKPLILAAACALTAAPPLQAAELTALEQRWLSAAGPVLAYSQQLKLPLDITVQPQPRPGDVPLAMGFNQGRCKLVISLRNNPDAETVLAGIPEAQQGVLIEAMAAHEIAHCWRYVQGVWHALPAGFVEVGEERAHDASLLAASKAMRETRREEGFADLAALAWIRHSNPDAYAHVYRWLSGVRAKVAVPRSGHDTRAWVRLASDGAAFGQAGAPFDQVDRLWRKGLLATE</sequence>
<evidence type="ECO:0000313" key="3">
    <source>
        <dbReference type="Proteomes" id="UP001163336"/>
    </source>
</evidence>
<keyword evidence="3" id="KW-1185">Reference proteome</keyword>
<reference evidence="2" key="1">
    <citation type="submission" date="2022-11" db="EMBL/GenBank/DDBJ databases">
        <title>Isolation and characterization of PLA-degrading bacterium Massilia sp. from Antarctic soil.</title>
        <authorList>
            <person name="Sato K."/>
            <person name="Gomez-Fuentes C."/>
            <person name="Ahmad S.A."/>
            <person name="Zulkharnain A."/>
        </authorList>
    </citation>
    <scope>NUCLEOTIDE SEQUENCE</scope>
    <source>
        <strain evidence="2">N-3</strain>
    </source>
</reference>
<feature type="signal peptide" evidence="1">
    <location>
        <begin position="1"/>
        <end position="21"/>
    </location>
</feature>
<evidence type="ECO:0000313" key="2">
    <source>
        <dbReference type="EMBL" id="BDT60736.1"/>
    </source>
</evidence>
<gene>
    <name evidence="2" type="ORF">MasN3_42300</name>
</gene>
<organism evidence="2 3">
    <name type="scientific">Massilia varians</name>
    <dbReference type="NCBI Taxonomy" id="457921"/>
    <lineage>
        <taxon>Bacteria</taxon>
        <taxon>Pseudomonadati</taxon>
        <taxon>Pseudomonadota</taxon>
        <taxon>Betaproteobacteria</taxon>
        <taxon>Burkholderiales</taxon>
        <taxon>Oxalobacteraceae</taxon>
        <taxon>Telluria group</taxon>
        <taxon>Massilia</taxon>
    </lineage>
</organism>
<dbReference type="RefSeq" id="WP_281910067.1">
    <property type="nucleotide sequence ID" value="NZ_AP026966.1"/>
</dbReference>
<protein>
    <submittedName>
        <fullName evidence="2">Uncharacterized protein</fullName>
    </submittedName>
</protein>
<dbReference type="Proteomes" id="UP001163336">
    <property type="component" value="Chromosome"/>
</dbReference>
<dbReference type="EMBL" id="AP026966">
    <property type="protein sequence ID" value="BDT60736.1"/>
    <property type="molecule type" value="Genomic_DNA"/>
</dbReference>